<proteinExistence type="predicted"/>
<evidence type="ECO:0000313" key="2">
    <source>
        <dbReference type="Proteomes" id="UP000635477"/>
    </source>
</evidence>
<keyword evidence="2" id="KW-1185">Reference proteome</keyword>
<organism evidence="1 2">
    <name type="scientific">Fusarium zealandicum</name>
    <dbReference type="NCBI Taxonomy" id="1053134"/>
    <lineage>
        <taxon>Eukaryota</taxon>
        <taxon>Fungi</taxon>
        <taxon>Dikarya</taxon>
        <taxon>Ascomycota</taxon>
        <taxon>Pezizomycotina</taxon>
        <taxon>Sordariomycetes</taxon>
        <taxon>Hypocreomycetidae</taxon>
        <taxon>Hypocreales</taxon>
        <taxon>Nectriaceae</taxon>
        <taxon>Fusarium</taxon>
        <taxon>Fusarium staphyleae species complex</taxon>
    </lineage>
</organism>
<evidence type="ECO:0008006" key="3">
    <source>
        <dbReference type="Google" id="ProtNLM"/>
    </source>
</evidence>
<dbReference type="EMBL" id="JABEYC010000534">
    <property type="protein sequence ID" value="KAF4976445.1"/>
    <property type="molecule type" value="Genomic_DNA"/>
</dbReference>
<dbReference type="Gene3D" id="3.40.50.1240">
    <property type="entry name" value="Phosphoglycerate mutase-like"/>
    <property type="match status" value="1"/>
</dbReference>
<dbReference type="InterPro" id="IPR013078">
    <property type="entry name" value="His_Pase_superF_clade-1"/>
</dbReference>
<dbReference type="AlphaFoldDB" id="A0A8H4XJF1"/>
<dbReference type="Proteomes" id="UP000635477">
    <property type="component" value="Unassembled WGS sequence"/>
</dbReference>
<comment type="caution">
    <text evidence="1">The sequence shown here is derived from an EMBL/GenBank/DDBJ whole genome shotgun (WGS) entry which is preliminary data.</text>
</comment>
<dbReference type="OrthoDB" id="496981at2759"/>
<dbReference type="SUPFAM" id="SSF53254">
    <property type="entry name" value="Phosphoglycerate mutase-like"/>
    <property type="match status" value="1"/>
</dbReference>
<dbReference type="Pfam" id="PF00300">
    <property type="entry name" value="His_Phos_1"/>
    <property type="match status" value="1"/>
</dbReference>
<name>A0A8H4XJF1_9HYPO</name>
<reference evidence="1" key="2">
    <citation type="submission" date="2020-05" db="EMBL/GenBank/DDBJ databases">
        <authorList>
            <person name="Kim H.-S."/>
            <person name="Proctor R.H."/>
            <person name="Brown D.W."/>
        </authorList>
    </citation>
    <scope>NUCLEOTIDE SEQUENCE</scope>
    <source>
        <strain evidence="1">NRRL 22465</strain>
    </source>
</reference>
<protein>
    <recommendedName>
        <fullName evidence="3">Phosphoglycerate mutase</fullName>
    </recommendedName>
</protein>
<accession>A0A8H4XJF1</accession>
<reference evidence="1" key="1">
    <citation type="journal article" date="2020" name="BMC Genomics">
        <title>Correction to: Identification and distribution of gene clusters required for synthesis of sphingolipid metabolism inhibitors in diverse species of the filamentous fungus Fusarium.</title>
        <authorList>
            <person name="Kim H.S."/>
            <person name="Lohmar J.M."/>
            <person name="Busman M."/>
            <person name="Brown D.W."/>
            <person name="Naumann T.A."/>
            <person name="Divon H.H."/>
            <person name="Lysoe E."/>
            <person name="Uhlig S."/>
            <person name="Proctor R.H."/>
        </authorList>
    </citation>
    <scope>NUCLEOTIDE SEQUENCE</scope>
    <source>
        <strain evidence="1">NRRL 22465</strain>
    </source>
</reference>
<dbReference type="InterPro" id="IPR029033">
    <property type="entry name" value="His_PPase_superfam"/>
</dbReference>
<gene>
    <name evidence="1" type="ORF">FZEAL_6883</name>
</gene>
<evidence type="ECO:0000313" key="1">
    <source>
        <dbReference type="EMBL" id="KAF4976445.1"/>
    </source>
</evidence>
<sequence length="191" mass="21122">MSTFSDSTTEYQDVAVIVSPMRRTLQTAMLSLDWLLDRGVKIEANADWQENSEKKCDTGSPLSSISPDFPRVNFSTVDAVWPDKASPAARQYAHTKRAILARGRRGLEALHSRPEKIIFVVSHAGFLRLGVVGFWLFNSDYRVFDFEAGDEVAVRQRESTAAGGLGLSWTESVTLGLGLPEEDLELDGEAK</sequence>